<comment type="caution">
    <text evidence="1">The sequence shown here is derived from an EMBL/GenBank/DDBJ whole genome shotgun (WGS) entry which is preliminary data.</text>
</comment>
<evidence type="ECO:0000313" key="2">
    <source>
        <dbReference type="Proteomes" id="UP000186817"/>
    </source>
</evidence>
<name>A0A1Q9E2C1_SYMMI</name>
<proteinExistence type="predicted"/>
<keyword evidence="2" id="KW-1185">Reference proteome</keyword>
<accession>A0A1Q9E2C1</accession>
<dbReference type="SUPFAM" id="SSF56849">
    <property type="entry name" value="delta-Endotoxin (insectocide), N-terminal domain"/>
    <property type="match status" value="1"/>
</dbReference>
<evidence type="ECO:0000313" key="1">
    <source>
        <dbReference type="EMBL" id="OLQ01574.1"/>
    </source>
</evidence>
<dbReference type="EMBL" id="LSRX01000288">
    <property type="protein sequence ID" value="OLQ01574.1"/>
    <property type="molecule type" value="Genomic_DNA"/>
</dbReference>
<organism evidence="1 2">
    <name type="scientific">Symbiodinium microadriaticum</name>
    <name type="common">Dinoflagellate</name>
    <name type="synonym">Zooxanthella microadriatica</name>
    <dbReference type="NCBI Taxonomy" id="2951"/>
    <lineage>
        <taxon>Eukaryota</taxon>
        <taxon>Sar</taxon>
        <taxon>Alveolata</taxon>
        <taxon>Dinophyceae</taxon>
        <taxon>Suessiales</taxon>
        <taxon>Symbiodiniaceae</taxon>
        <taxon>Symbiodinium</taxon>
    </lineage>
</organism>
<gene>
    <name evidence="1" type="ORF">AK812_SmicGene15702</name>
</gene>
<dbReference type="Proteomes" id="UP000186817">
    <property type="component" value="Unassembled WGS sequence"/>
</dbReference>
<dbReference type="OrthoDB" id="414981at2759"/>
<reference evidence="1 2" key="1">
    <citation type="submission" date="2016-02" db="EMBL/GenBank/DDBJ databases">
        <title>Genome analysis of coral dinoflagellate symbionts highlights evolutionary adaptations to a symbiotic lifestyle.</title>
        <authorList>
            <person name="Aranda M."/>
            <person name="Li Y."/>
            <person name="Liew Y.J."/>
            <person name="Baumgarten S."/>
            <person name="Simakov O."/>
            <person name="Wilson M."/>
            <person name="Piel J."/>
            <person name="Ashoor H."/>
            <person name="Bougouffa S."/>
            <person name="Bajic V.B."/>
            <person name="Ryu T."/>
            <person name="Ravasi T."/>
            <person name="Bayer T."/>
            <person name="Micklem G."/>
            <person name="Kim H."/>
            <person name="Bhak J."/>
            <person name="Lajeunesse T.C."/>
            <person name="Voolstra C.R."/>
        </authorList>
    </citation>
    <scope>NUCLEOTIDE SEQUENCE [LARGE SCALE GENOMIC DNA]</scope>
    <source>
        <strain evidence="1 2">CCMP2467</strain>
    </source>
</reference>
<protein>
    <submittedName>
        <fullName evidence="1">Uncharacterized protein</fullName>
    </submittedName>
</protein>
<dbReference type="Gene3D" id="1.20.190.10">
    <property type="entry name" value="Pesticidal crystal protein, N-terminal domain"/>
    <property type="match status" value="1"/>
</dbReference>
<sequence length="398" mass="45185">MLPWVLFLLVPVSADDSSCVLTLTATAKTERTDPFNYDERWLESYKDQAYALGTKLITAKIAEMVVGGILGEFVSLFISIFFPPPGTNREEALLKIVMEWTVKYVGEQEAALVRDLAQAHLDTAKDILEKDYEPASAKLLAAVEEAKNFTFRPFRRPPVFPEDAWFRAESSLRQAWGSANTAGNTILDGGSQLPRSKARAQGIPTYIAAVTLAMSLRRQLHNITLLKDTWPNPWQGTSKESDRMVKEMKDQYKKYTEEIETKMIEAWKQWRFSLVTFDGKTLRDDLLDKDMIIRAAPEPKDDHTWFRYVKLQYERYLFANELVPMVKPFLLLTRMVPGREKSYLTRGPLISQTESPLVHGPSCMLAGDICRLPPRETRSGQMKLSDRLAGGAARAAIR</sequence>
<dbReference type="AlphaFoldDB" id="A0A1Q9E2C1"/>
<dbReference type="GO" id="GO:0090729">
    <property type="term" value="F:toxin activity"/>
    <property type="evidence" value="ECO:0007669"/>
    <property type="project" value="InterPro"/>
</dbReference>
<dbReference type="InterPro" id="IPR036716">
    <property type="entry name" value="Pest_crys_N_sf"/>
</dbReference>